<feature type="domain" description="FAS1-like dehydratase" evidence="1">
    <location>
        <begin position="7"/>
        <end position="126"/>
    </location>
</feature>
<dbReference type="AlphaFoldDB" id="A0A939C0J9"/>
<dbReference type="EMBL" id="JAERWK010000005">
    <property type="protein sequence ID" value="MBM9466227.1"/>
    <property type="molecule type" value="Genomic_DNA"/>
</dbReference>
<sequence>MSLNQSMLGHTWPATTYTVGGEKVAEFLEAIGAGRPTDPATAAVPPTFAVAVVAGAQESVFFDADLGLDFSRVVHRDQRFDHHRPMRVGDRLRCEPTVTGIQQLAGNDVLTVTTEVRDAAGHPVCTAVTGLVARAAS</sequence>
<protein>
    <submittedName>
        <fullName evidence="2">MaoC family dehydratase N-terminal domain-containing protein</fullName>
    </submittedName>
</protein>
<evidence type="ECO:0000259" key="1">
    <source>
        <dbReference type="Pfam" id="PF13452"/>
    </source>
</evidence>
<dbReference type="CDD" id="cd03441">
    <property type="entry name" value="R_hydratase_like"/>
    <property type="match status" value="1"/>
</dbReference>
<dbReference type="InterPro" id="IPR029069">
    <property type="entry name" value="HotDog_dom_sf"/>
</dbReference>
<accession>A0A939C0J9</accession>
<evidence type="ECO:0000313" key="2">
    <source>
        <dbReference type="EMBL" id="MBM9466227.1"/>
    </source>
</evidence>
<proteinExistence type="predicted"/>
<dbReference type="SUPFAM" id="SSF54637">
    <property type="entry name" value="Thioesterase/thiol ester dehydrase-isomerase"/>
    <property type="match status" value="1"/>
</dbReference>
<comment type="caution">
    <text evidence="2">The sequence shown here is derived from an EMBL/GenBank/DDBJ whole genome shotgun (WGS) entry which is preliminary data.</text>
</comment>
<dbReference type="InterPro" id="IPR016709">
    <property type="entry name" value="HadA-like"/>
</dbReference>
<reference evidence="2" key="1">
    <citation type="submission" date="2021-01" db="EMBL/GenBank/DDBJ databases">
        <title>YIM 132084 draft genome.</title>
        <authorList>
            <person name="An D."/>
        </authorList>
    </citation>
    <scope>NUCLEOTIDE SEQUENCE</scope>
    <source>
        <strain evidence="2">YIM 132084</strain>
    </source>
</reference>
<dbReference type="InterPro" id="IPR039569">
    <property type="entry name" value="FAS1-like_DH_region"/>
</dbReference>
<dbReference type="PIRSF" id="PIRSF018072">
    <property type="entry name" value="UCP018072"/>
    <property type="match status" value="1"/>
</dbReference>
<dbReference type="Proteomes" id="UP000663792">
    <property type="component" value="Unassembled WGS sequence"/>
</dbReference>
<gene>
    <name evidence="2" type="ORF">JL106_02890</name>
</gene>
<dbReference type="RefSeq" id="WP_205259194.1">
    <property type="nucleotide sequence ID" value="NZ_JAERWK010000005.1"/>
</dbReference>
<organism evidence="2 3">
    <name type="scientific">Nakamurella leprariae</name>
    <dbReference type="NCBI Taxonomy" id="2803911"/>
    <lineage>
        <taxon>Bacteria</taxon>
        <taxon>Bacillati</taxon>
        <taxon>Actinomycetota</taxon>
        <taxon>Actinomycetes</taxon>
        <taxon>Nakamurellales</taxon>
        <taxon>Nakamurellaceae</taxon>
        <taxon>Nakamurella</taxon>
    </lineage>
</organism>
<dbReference type="Pfam" id="PF13452">
    <property type="entry name" value="FAS1_DH_region"/>
    <property type="match status" value="1"/>
</dbReference>
<dbReference type="Gene3D" id="3.10.129.10">
    <property type="entry name" value="Hotdog Thioesterase"/>
    <property type="match status" value="1"/>
</dbReference>
<name>A0A939C0J9_9ACTN</name>
<evidence type="ECO:0000313" key="3">
    <source>
        <dbReference type="Proteomes" id="UP000663792"/>
    </source>
</evidence>
<keyword evidence="3" id="KW-1185">Reference proteome</keyword>